<evidence type="ECO:0000313" key="1">
    <source>
        <dbReference type="EMBL" id="KAJ8401415.1"/>
    </source>
</evidence>
<accession>A0AAD7WLS7</accession>
<reference evidence="1" key="1">
    <citation type="journal article" date="2023" name="Science">
        <title>Genome structures resolve the early diversification of teleost fishes.</title>
        <authorList>
            <person name="Parey E."/>
            <person name="Louis A."/>
            <person name="Montfort J."/>
            <person name="Bouchez O."/>
            <person name="Roques C."/>
            <person name="Iampietro C."/>
            <person name="Lluch J."/>
            <person name="Castinel A."/>
            <person name="Donnadieu C."/>
            <person name="Desvignes T."/>
            <person name="Floi Bucao C."/>
            <person name="Jouanno E."/>
            <person name="Wen M."/>
            <person name="Mejri S."/>
            <person name="Dirks R."/>
            <person name="Jansen H."/>
            <person name="Henkel C."/>
            <person name="Chen W.J."/>
            <person name="Zahm M."/>
            <person name="Cabau C."/>
            <person name="Klopp C."/>
            <person name="Thompson A.W."/>
            <person name="Robinson-Rechavi M."/>
            <person name="Braasch I."/>
            <person name="Lecointre G."/>
            <person name="Bobe J."/>
            <person name="Postlethwait J.H."/>
            <person name="Berthelot C."/>
            <person name="Roest Crollius H."/>
            <person name="Guiguen Y."/>
        </authorList>
    </citation>
    <scope>NUCLEOTIDE SEQUENCE</scope>
    <source>
        <strain evidence="1">NC1722</strain>
    </source>
</reference>
<evidence type="ECO:0008006" key="3">
    <source>
        <dbReference type="Google" id="ProtNLM"/>
    </source>
</evidence>
<sequence>MKELHAAISKYHTMHPEAAFIVAGDFNHSNLKTVLPKFYQHVSCPTRGIKTLDHIYTNIKEAYRAVPLPHLGQSDHLSLFLLPKYTPLIKRIKPLTRSVKIWTEGADSELQRRLQPTDWSLFATQATTDSHINIHSYTSSVLDHISSNIDSVTTIKRITTFPNQKPWMNREVRL</sequence>
<dbReference type="EMBL" id="JAINUG010000071">
    <property type="protein sequence ID" value="KAJ8401415.1"/>
    <property type="molecule type" value="Genomic_DNA"/>
</dbReference>
<organism evidence="1 2">
    <name type="scientific">Aldrovandia affinis</name>
    <dbReference type="NCBI Taxonomy" id="143900"/>
    <lineage>
        <taxon>Eukaryota</taxon>
        <taxon>Metazoa</taxon>
        <taxon>Chordata</taxon>
        <taxon>Craniata</taxon>
        <taxon>Vertebrata</taxon>
        <taxon>Euteleostomi</taxon>
        <taxon>Actinopterygii</taxon>
        <taxon>Neopterygii</taxon>
        <taxon>Teleostei</taxon>
        <taxon>Notacanthiformes</taxon>
        <taxon>Halosauridae</taxon>
        <taxon>Aldrovandia</taxon>
    </lineage>
</organism>
<dbReference type="PANTHER" id="PTHR47510">
    <property type="entry name" value="REVERSE TRANSCRIPTASE DOMAIN-CONTAINING PROTEIN"/>
    <property type="match status" value="1"/>
</dbReference>
<dbReference type="AlphaFoldDB" id="A0AAD7WLS7"/>
<dbReference type="PANTHER" id="PTHR47510:SF3">
    <property type="entry name" value="ENDO_EXONUCLEASE_PHOSPHATASE DOMAIN-CONTAINING PROTEIN"/>
    <property type="match status" value="1"/>
</dbReference>
<proteinExistence type="predicted"/>
<dbReference type="SUPFAM" id="SSF56219">
    <property type="entry name" value="DNase I-like"/>
    <property type="match status" value="1"/>
</dbReference>
<keyword evidence="2" id="KW-1185">Reference proteome</keyword>
<comment type="caution">
    <text evidence="1">The sequence shown here is derived from an EMBL/GenBank/DDBJ whole genome shotgun (WGS) entry which is preliminary data.</text>
</comment>
<dbReference type="Proteomes" id="UP001221898">
    <property type="component" value="Unassembled WGS sequence"/>
</dbReference>
<evidence type="ECO:0000313" key="2">
    <source>
        <dbReference type="Proteomes" id="UP001221898"/>
    </source>
</evidence>
<name>A0AAD7WLS7_9TELE</name>
<protein>
    <recommendedName>
        <fullName evidence="3">Endonuclease/exonuclease/phosphatase domain-containing protein</fullName>
    </recommendedName>
</protein>
<gene>
    <name evidence="1" type="ORF">AAFF_G00386460</name>
</gene>
<dbReference type="InterPro" id="IPR036691">
    <property type="entry name" value="Endo/exonu/phosph_ase_sf"/>
</dbReference>